<organism evidence="2 3">
    <name type="scientific">Dietzia cinnamea</name>
    <dbReference type="NCBI Taxonomy" id="321318"/>
    <lineage>
        <taxon>Bacteria</taxon>
        <taxon>Bacillati</taxon>
        <taxon>Actinomycetota</taxon>
        <taxon>Actinomycetes</taxon>
        <taxon>Mycobacteriales</taxon>
        <taxon>Dietziaceae</taxon>
        <taxon>Dietzia</taxon>
    </lineage>
</organism>
<reference evidence="3" key="1">
    <citation type="submission" date="2024-07" db="EMBL/GenBank/DDBJ databases">
        <title>Pseudomonas strain that inhibits Aeromonas fish pathogens.</title>
        <authorList>
            <person name="Wildschutte H."/>
        </authorList>
    </citation>
    <scope>NUCLEOTIDE SEQUENCE [LARGE SCALE GENOMIC DNA]</scope>
    <source>
        <strain evidence="3">n60</strain>
    </source>
</reference>
<feature type="region of interest" description="Disordered" evidence="1">
    <location>
        <begin position="149"/>
        <end position="192"/>
    </location>
</feature>
<name>A0ABV3YLZ9_9ACTN</name>
<proteinExistence type="predicted"/>
<dbReference type="RefSeq" id="WP_061917247.1">
    <property type="nucleotide sequence ID" value="NZ_JALXRZ010000057.1"/>
</dbReference>
<feature type="compositionally biased region" description="Basic and acidic residues" evidence="1">
    <location>
        <begin position="150"/>
        <end position="181"/>
    </location>
</feature>
<comment type="caution">
    <text evidence="2">The sequence shown here is derived from an EMBL/GenBank/DDBJ whole genome shotgun (WGS) entry which is preliminary data.</text>
</comment>
<dbReference type="Proteomes" id="UP001560293">
    <property type="component" value="Unassembled WGS sequence"/>
</dbReference>
<evidence type="ECO:0008006" key="4">
    <source>
        <dbReference type="Google" id="ProtNLM"/>
    </source>
</evidence>
<gene>
    <name evidence="2" type="ORF">AB6N35_16980</name>
</gene>
<evidence type="ECO:0000256" key="1">
    <source>
        <dbReference type="SAM" id="MobiDB-lite"/>
    </source>
</evidence>
<evidence type="ECO:0000313" key="3">
    <source>
        <dbReference type="Proteomes" id="UP001560293"/>
    </source>
</evidence>
<keyword evidence="3" id="KW-1185">Reference proteome</keyword>
<sequence>MSTPEKIARAYGVLVARGDKVTVRSVQREAGVRIGEVAAWMREHVTGVAGDVPEAPDLSEAMSAMVASVWAAAWKRAAEQADEATAVALDAARGGEADALEAAEQAASERDEAVAVRDRALGELEAVRGELEQLRGQLETARQDVAVARAKAEESDRARVRAEATSDTLREVLDSLRETARKPGQSDQPGQS</sequence>
<accession>A0ABV3YLZ9</accession>
<protein>
    <recommendedName>
        <fullName evidence="4">Plasmid replication DNA-binding protein KfrA</fullName>
    </recommendedName>
</protein>
<dbReference type="EMBL" id="JBFTEZ010000003">
    <property type="protein sequence ID" value="MEX6466006.1"/>
    <property type="molecule type" value="Genomic_DNA"/>
</dbReference>
<evidence type="ECO:0000313" key="2">
    <source>
        <dbReference type="EMBL" id="MEX6466006.1"/>
    </source>
</evidence>